<evidence type="ECO:0000256" key="1">
    <source>
        <dbReference type="SAM" id="MobiDB-lite"/>
    </source>
</evidence>
<reference evidence="2" key="1">
    <citation type="submission" date="2023-08" db="EMBL/GenBank/DDBJ databases">
        <title>Chromosome-level Genome Assembly of mud carp (Cirrhinus molitorella).</title>
        <authorList>
            <person name="Liu H."/>
        </authorList>
    </citation>
    <scope>NUCLEOTIDE SEQUENCE</scope>
    <source>
        <strain evidence="2">Prfri</strain>
        <tissue evidence="2">Muscle</tissue>
    </source>
</reference>
<protein>
    <submittedName>
        <fullName evidence="2">Uncharacterized protein</fullName>
    </submittedName>
</protein>
<organism evidence="2 3">
    <name type="scientific">Cirrhinus molitorella</name>
    <name type="common">mud carp</name>
    <dbReference type="NCBI Taxonomy" id="172907"/>
    <lineage>
        <taxon>Eukaryota</taxon>
        <taxon>Metazoa</taxon>
        <taxon>Chordata</taxon>
        <taxon>Craniata</taxon>
        <taxon>Vertebrata</taxon>
        <taxon>Euteleostomi</taxon>
        <taxon>Actinopterygii</taxon>
        <taxon>Neopterygii</taxon>
        <taxon>Teleostei</taxon>
        <taxon>Ostariophysi</taxon>
        <taxon>Cypriniformes</taxon>
        <taxon>Cyprinidae</taxon>
        <taxon>Labeoninae</taxon>
        <taxon>Labeonini</taxon>
        <taxon>Cirrhinus</taxon>
    </lineage>
</organism>
<dbReference type="AlphaFoldDB" id="A0AA88Q7F1"/>
<accession>A0AA88Q7F1</accession>
<feature type="region of interest" description="Disordered" evidence="1">
    <location>
        <begin position="38"/>
        <end position="59"/>
    </location>
</feature>
<comment type="caution">
    <text evidence="2">The sequence shown here is derived from an EMBL/GenBank/DDBJ whole genome shotgun (WGS) entry which is preliminary data.</text>
</comment>
<evidence type="ECO:0000313" key="2">
    <source>
        <dbReference type="EMBL" id="KAK2909233.1"/>
    </source>
</evidence>
<keyword evidence="3" id="KW-1185">Reference proteome</keyword>
<dbReference type="EMBL" id="JAUYZG010000004">
    <property type="protein sequence ID" value="KAK2909233.1"/>
    <property type="molecule type" value="Genomic_DNA"/>
</dbReference>
<evidence type="ECO:0000313" key="3">
    <source>
        <dbReference type="Proteomes" id="UP001187343"/>
    </source>
</evidence>
<sequence length="67" mass="7753">MRSLVSFSLLSCVSIIDDLSAGGRICIFISQRCQRSETIKDRRPPQKKPKKKTKEAHRQRLKLLISR</sequence>
<dbReference type="Proteomes" id="UP001187343">
    <property type="component" value="Unassembled WGS sequence"/>
</dbReference>
<gene>
    <name evidence="2" type="ORF">Q8A67_005070</name>
</gene>
<name>A0AA88Q7F1_9TELE</name>
<feature type="compositionally biased region" description="Basic residues" evidence="1">
    <location>
        <begin position="45"/>
        <end position="59"/>
    </location>
</feature>
<proteinExistence type="predicted"/>